<evidence type="ECO:0000256" key="1">
    <source>
        <dbReference type="ARBA" id="ARBA00004604"/>
    </source>
</evidence>
<dbReference type="InterPro" id="IPR016903">
    <property type="entry name" value="Nucleolar_cplx-assoc_3"/>
</dbReference>
<feature type="region of interest" description="Disordered" evidence="7">
    <location>
        <begin position="285"/>
        <end position="328"/>
    </location>
</feature>
<dbReference type="Proteomes" id="UP000046395">
    <property type="component" value="Unassembled WGS sequence"/>
</dbReference>
<reference evidence="12" key="1">
    <citation type="submission" date="2019-12" db="UniProtKB">
        <authorList>
            <consortium name="WormBaseParasite"/>
        </authorList>
    </citation>
    <scope>IDENTIFICATION</scope>
</reference>
<feature type="transmembrane region" description="Helical" evidence="8">
    <location>
        <begin position="48"/>
        <end position="73"/>
    </location>
</feature>
<dbReference type="SUPFAM" id="SSF48371">
    <property type="entry name" value="ARM repeat"/>
    <property type="match status" value="1"/>
</dbReference>
<comment type="similarity">
    <text evidence="2">Belongs to the CBF/MAK21 family.</text>
</comment>
<protein>
    <recommendedName>
        <fullName evidence="6">NOC3-like protein</fullName>
    </recommendedName>
    <alternativeName>
        <fullName evidence="5">Nucleolar complex-associated protein 3-like protein</fullName>
    </alternativeName>
</protein>
<evidence type="ECO:0000259" key="10">
    <source>
        <dbReference type="Pfam" id="PF07540"/>
    </source>
</evidence>
<dbReference type="Pfam" id="PF03914">
    <property type="entry name" value="CBF"/>
    <property type="match status" value="1"/>
</dbReference>
<comment type="subcellular location">
    <subcellularLocation>
        <location evidence="1">Nucleus</location>
        <location evidence="1">Nucleolus</location>
    </subcellularLocation>
</comment>
<evidence type="ECO:0000256" key="8">
    <source>
        <dbReference type="SAM" id="Phobius"/>
    </source>
</evidence>
<dbReference type="GO" id="GO:0005730">
    <property type="term" value="C:nucleolus"/>
    <property type="evidence" value="ECO:0007669"/>
    <property type="project" value="UniProtKB-SubCell"/>
</dbReference>
<evidence type="ECO:0000256" key="3">
    <source>
        <dbReference type="ARBA" id="ARBA00023054"/>
    </source>
</evidence>
<evidence type="ECO:0000256" key="5">
    <source>
        <dbReference type="ARBA" id="ARBA00032701"/>
    </source>
</evidence>
<feature type="region of interest" description="Disordered" evidence="7">
    <location>
        <begin position="623"/>
        <end position="646"/>
    </location>
</feature>
<feature type="compositionally biased region" description="Polar residues" evidence="7">
    <location>
        <begin position="381"/>
        <end position="390"/>
    </location>
</feature>
<feature type="transmembrane region" description="Helical" evidence="8">
    <location>
        <begin position="7"/>
        <end position="28"/>
    </location>
</feature>
<feature type="domain" description="CCAAT-binding factor" evidence="9">
    <location>
        <begin position="744"/>
        <end position="899"/>
    </location>
</feature>
<evidence type="ECO:0000313" key="12">
    <source>
        <dbReference type="WBParaSite" id="TMUE_2000010294.1"/>
    </source>
</evidence>
<dbReference type="InterPro" id="IPR011501">
    <property type="entry name" value="Noc3_N"/>
</dbReference>
<sequence>MTIGYRWQLVAVALLFTVVSGGLLWVIGSRNLIIATWSSPANDSATNFLRLGFLFGVAHMPGKALPFTIWNGILQRNVSWSTTLWAFSVFLAIVSALSSMGSMCYISWLTIVKPMEGNLRLSNLYLLCTSAGVLLTCAIAIYCVHLHTALAQYNRIVDTRRRPIFRFGSAFFASLGFVAIITIACVILVLIKLERLSRGCCKTMTPARSTPQAKAMAKSSRRKRRHPIDVKVENKRLTKLAKKGKPLRKRDRRFRKALKRRAHFDECRIRDEQLHKELMEVRRMKDLDSDEMEDDEKEPLPLDMLDPDYDFTMPSRQSSDNEGPNDAADVYESFESERQSHGQRRAEEGRLLLPLKTISGKLILVREQKEESGASEPINAGCSTSQSSTQVEEPPSVLSLYATRQKILNVCKTEIATVCSQVIANPGERISRLKRLFDIINGRTYPEILLTAGKLAITSLTRVFVDILPGYSIRAPTGKEIAQQMKKETKKIWESEQSLLSIYHKYLKLLEKLIRRVRRTGRLGINEQLGVLALKQYSILLLRHPHFNYRNNVLLVLIPLMNCRDAAVRSIACNTFCQLFDEDATGAVSLDAVRLINQFMRKKSARTRPEMLDTLLHLRVMSAKKTSSGDDGAKSSKREDPFKSMSGRKRKYFKSLRRLQHDLKEIDAEEAELMVQQYHTKTVEHLFNIYFRILRRQPQRALLRPVLAGLSKFAHLINVDFFDSLIASMRAVLNLSDLSVLDSLHSVHTVLMVLSNEGQALNVDPYFFQNFLYGLFPRMMAEKRRELFLQEYHVFLRCLEMIINKRRKEVPVNRVAAFVKRMSESLEKMKQPELVATLLAIRSYIVSHPRLECMIDTEEECAPGLYYAQSNDLEHCGAISSKLDVLRNFETHPSNLVRQIVTHILNNFPGKGRGALSPQLVKEAPDVILQKLARSEK</sequence>
<dbReference type="STRING" id="70415.A0A5S6QT33"/>
<dbReference type="PANTHER" id="PTHR14428:SF5">
    <property type="entry name" value="NUCLEOLAR COMPLEX PROTEIN 3 HOMOLOG"/>
    <property type="match status" value="1"/>
</dbReference>
<keyword evidence="8" id="KW-0812">Transmembrane</keyword>
<keyword evidence="3" id="KW-0175">Coiled coil</keyword>
<feature type="compositionally biased region" description="Basic and acidic residues" evidence="7">
    <location>
        <begin position="627"/>
        <end position="642"/>
    </location>
</feature>
<feature type="region of interest" description="Disordered" evidence="7">
    <location>
        <begin position="369"/>
        <end position="390"/>
    </location>
</feature>
<feature type="compositionally biased region" description="Acidic residues" evidence="7">
    <location>
        <begin position="288"/>
        <end position="297"/>
    </location>
</feature>
<dbReference type="PANTHER" id="PTHR14428">
    <property type="entry name" value="NUCLEOLAR COMPLEX PROTEIN 3"/>
    <property type="match status" value="1"/>
</dbReference>
<keyword evidence="11" id="KW-1185">Reference proteome</keyword>
<dbReference type="AlphaFoldDB" id="A0A5S6QT33"/>
<feature type="transmembrane region" description="Helical" evidence="8">
    <location>
        <begin position="124"/>
        <end position="144"/>
    </location>
</feature>
<feature type="transmembrane region" description="Helical" evidence="8">
    <location>
        <begin position="164"/>
        <end position="191"/>
    </location>
</feature>
<evidence type="ECO:0000256" key="4">
    <source>
        <dbReference type="ARBA" id="ARBA00023242"/>
    </source>
</evidence>
<evidence type="ECO:0000313" key="11">
    <source>
        <dbReference type="Proteomes" id="UP000046395"/>
    </source>
</evidence>
<dbReference type="GO" id="GO:0006270">
    <property type="term" value="P:DNA replication initiation"/>
    <property type="evidence" value="ECO:0007669"/>
    <property type="project" value="TreeGrafter"/>
</dbReference>
<evidence type="ECO:0000256" key="2">
    <source>
        <dbReference type="ARBA" id="ARBA00007797"/>
    </source>
</evidence>
<keyword evidence="8" id="KW-1133">Transmembrane helix</keyword>
<keyword evidence="4" id="KW-0539">Nucleus</keyword>
<dbReference type="Gene3D" id="1.20.1070.10">
    <property type="entry name" value="Rhodopsin 7-helix transmembrane proteins"/>
    <property type="match status" value="1"/>
</dbReference>
<proteinExistence type="inferred from homology"/>
<name>A0A5S6QT33_TRIMR</name>
<feature type="transmembrane region" description="Helical" evidence="8">
    <location>
        <begin position="85"/>
        <end position="112"/>
    </location>
</feature>
<dbReference type="InterPro" id="IPR016024">
    <property type="entry name" value="ARM-type_fold"/>
</dbReference>
<dbReference type="GO" id="GO:0003682">
    <property type="term" value="F:chromatin binding"/>
    <property type="evidence" value="ECO:0007669"/>
    <property type="project" value="TreeGrafter"/>
</dbReference>
<accession>A0A5S6QT33</accession>
<evidence type="ECO:0000256" key="7">
    <source>
        <dbReference type="SAM" id="MobiDB-lite"/>
    </source>
</evidence>
<keyword evidence="8" id="KW-0472">Membrane</keyword>
<dbReference type="WBParaSite" id="TMUE_2000010294.1">
    <property type="protein sequence ID" value="TMUE_2000010294.1"/>
    <property type="gene ID" value="WBGene00291966"/>
</dbReference>
<feature type="domain" description="Nucleolar complex-associated protein 3 N-terminal" evidence="10">
    <location>
        <begin position="412"/>
        <end position="506"/>
    </location>
</feature>
<organism evidence="11 12">
    <name type="scientific">Trichuris muris</name>
    <name type="common">Mouse whipworm</name>
    <dbReference type="NCBI Taxonomy" id="70415"/>
    <lineage>
        <taxon>Eukaryota</taxon>
        <taxon>Metazoa</taxon>
        <taxon>Ecdysozoa</taxon>
        <taxon>Nematoda</taxon>
        <taxon>Enoplea</taxon>
        <taxon>Dorylaimia</taxon>
        <taxon>Trichinellida</taxon>
        <taxon>Trichuridae</taxon>
        <taxon>Trichuris</taxon>
    </lineage>
</organism>
<dbReference type="Pfam" id="PF07540">
    <property type="entry name" value="NOC3p"/>
    <property type="match status" value="1"/>
</dbReference>
<evidence type="ECO:0000259" key="9">
    <source>
        <dbReference type="Pfam" id="PF03914"/>
    </source>
</evidence>
<dbReference type="InterPro" id="IPR005612">
    <property type="entry name" value="CCAAT-binding_factor"/>
</dbReference>
<evidence type="ECO:0000256" key="6">
    <source>
        <dbReference type="ARBA" id="ARBA00032937"/>
    </source>
</evidence>